<evidence type="ECO:0000313" key="3">
    <source>
        <dbReference type="EMBL" id="KXS97055.1"/>
    </source>
</evidence>
<evidence type="ECO:0000313" key="4">
    <source>
        <dbReference type="Proteomes" id="UP000073492"/>
    </source>
</evidence>
<keyword evidence="1" id="KW-0175">Coiled coil</keyword>
<feature type="compositionally biased region" description="Low complexity" evidence="2">
    <location>
        <begin position="412"/>
        <end position="444"/>
    </location>
</feature>
<protein>
    <submittedName>
        <fullName evidence="3">Uncharacterized protein</fullName>
    </submittedName>
</protein>
<accession>A0A139H3K2</accession>
<sequence length="831" mass="91017">MARTRSPHKSSAYRPSPCGDTGSDAAVSTALDNLQRSLDRHEIESAEVLKRFRELWKAFADDSGTSSRLEKTISTQLRRRLERHILELLDMRPKSSKRKAATNLRHQPWGLSLLTMYAIFGDEIFQYRFTDILRLLSLLQKKCDNANVSLSFHDALGSLMRSRQGRKETDNHAVRIRNRDVGQEWHPQDAKQALQSFSSCGWVVNKDTKSSGSKRRTWASSSKEARDESLEQAGPTSEHRKDSRSASHARPSGSSKRTSASRSKETHDESLEQDKSSSEDTRSDLAGSEDGDDGGRPGTGGGDNDSIEEVFGGGGGGDEDDGTASPDMERGRHGEDHEASAEDDVDASFTISGLDAGFDDTQFGPDESRLSQICAHHRFRFPASALPHEGEGGGDSCTPPRNEAVAAATGATQFASRPASARAPTTTPNATTTTRPCPSAAAGDDYGRDNDDDCATSIGDQHPPTIVMTEPAAKKQRVGRSHTPTHTPTSPIRDATATIAALQSTLSLFRIRHVAPTTRADSQPTTNTQHEFQRERFCNGTLTKTTAYLDLTEPATGWAVSSRPSNNEPMHFVIAYFGSEEENTDMRTKLTEMEQAEPAPVIADVPMSLSMSESIASTVAAILLPYFLESSPLQPPTSSAHVAAWHRLVSVCQEPLATPSSPVVPRPRTALPVSLDTPLQLLDSSPLVEQIIDADKARLKAHVAHVNATEIARTENDRIRNMLSMAMKTEPSENPELAILKQDLATVQSASARKHIEELINRVRKDAQDEQQELRERMAIVRQVLNADKTSYTDQLRTLRADVDRYRSAYTHAAIAISEELRAAVDEQDDA</sequence>
<dbReference type="OrthoDB" id="10450455at2759"/>
<proteinExistence type="predicted"/>
<comment type="caution">
    <text evidence="3">The sequence shown here is derived from an EMBL/GenBank/DDBJ whole genome shotgun (WGS) entry which is preliminary data.</text>
</comment>
<gene>
    <name evidence="3" type="ORF">AC579_7591</name>
</gene>
<dbReference type="EMBL" id="LFZO01000804">
    <property type="protein sequence ID" value="KXS97055.1"/>
    <property type="molecule type" value="Genomic_DNA"/>
</dbReference>
<feature type="region of interest" description="Disordered" evidence="2">
    <location>
        <begin position="206"/>
        <end position="364"/>
    </location>
</feature>
<organism evidence="3 4">
    <name type="scientific">Pseudocercospora musae</name>
    <dbReference type="NCBI Taxonomy" id="113226"/>
    <lineage>
        <taxon>Eukaryota</taxon>
        <taxon>Fungi</taxon>
        <taxon>Dikarya</taxon>
        <taxon>Ascomycota</taxon>
        <taxon>Pezizomycotina</taxon>
        <taxon>Dothideomycetes</taxon>
        <taxon>Dothideomycetidae</taxon>
        <taxon>Mycosphaerellales</taxon>
        <taxon>Mycosphaerellaceae</taxon>
        <taxon>Pseudocercospora</taxon>
    </lineage>
</organism>
<feature type="region of interest" description="Disordered" evidence="2">
    <location>
        <begin position="1"/>
        <end position="22"/>
    </location>
</feature>
<feature type="compositionally biased region" description="Basic and acidic residues" evidence="2">
    <location>
        <begin position="262"/>
        <end position="283"/>
    </location>
</feature>
<feature type="compositionally biased region" description="Low complexity" evidence="2">
    <location>
        <begin position="481"/>
        <end position="491"/>
    </location>
</feature>
<evidence type="ECO:0000256" key="2">
    <source>
        <dbReference type="SAM" id="MobiDB-lite"/>
    </source>
</evidence>
<keyword evidence="4" id="KW-1185">Reference proteome</keyword>
<dbReference type="AlphaFoldDB" id="A0A139H3K2"/>
<feature type="coiled-coil region" evidence="1">
    <location>
        <begin position="753"/>
        <end position="784"/>
    </location>
</feature>
<name>A0A139H3K2_9PEZI</name>
<evidence type="ECO:0000256" key="1">
    <source>
        <dbReference type="SAM" id="Coils"/>
    </source>
</evidence>
<dbReference type="Proteomes" id="UP000073492">
    <property type="component" value="Unassembled WGS sequence"/>
</dbReference>
<feature type="compositionally biased region" description="Low complexity" evidence="2">
    <location>
        <begin position="250"/>
        <end position="261"/>
    </location>
</feature>
<reference evidence="3 4" key="1">
    <citation type="submission" date="2015-07" db="EMBL/GenBank/DDBJ databases">
        <title>Comparative genomics of the Sigatoka disease complex on banana suggests a link between parallel evolutionary changes in Pseudocercospora fijiensis and Pseudocercospora eumusae and increased virulence on the banana host.</title>
        <authorList>
            <person name="Chang T.-C."/>
            <person name="Salvucci A."/>
            <person name="Crous P.W."/>
            <person name="Stergiopoulos I."/>
        </authorList>
    </citation>
    <scope>NUCLEOTIDE SEQUENCE [LARGE SCALE GENOMIC DNA]</scope>
    <source>
        <strain evidence="3 4">CBS 116634</strain>
    </source>
</reference>
<feature type="compositionally biased region" description="Basic and acidic residues" evidence="2">
    <location>
        <begin position="327"/>
        <end position="340"/>
    </location>
</feature>
<feature type="region of interest" description="Disordered" evidence="2">
    <location>
        <begin position="412"/>
        <end position="450"/>
    </location>
</feature>
<feature type="region of interest" description="Disordered" evidence="2">
    <location>
        <begin position="470"/>
        <end position="491"/>
    </location>
</feature>